<evidence type="ECO:0000256" key="1">
    <source>
        <dbReference type="SAM" id="MobiDB-lite"/>
    </source>
</evidence>
<feature type="region of interest" description="Disordered" evidence="1">
    <location>
        <begin position="1"/>
        <end position="66"/>
    </location>
</feature>
<name>A0A0B2WU50_METAS</name>
<proteinExistence type="predicted"/>
<evidence type="ECO:0000313" key="2">
    <source>
        <dbReference type="EMBL" id="KHN96445.1"/>
    </source>
</evidence>
<dbReference type="RefSeq" id="XP_040677511.1">
    <property type="nucleotide sequence ID" value="XM_040824532.1"/>
</dbReference>
<protein>
    <submittedName>
        <fullName evidence="2">Uncharacterized protein</fullName>
    </submittedName>
</protein>
<feature type="compositionally biased region" description="Low complexity" evidence="1">
    <location>
        <begin position="127"/>
        <end position="136"/>
    </location>
</feature>
<organism evidence="2 3">
    <name type="scientific">Metarhizium album (strain ARSEF 1941)</name>
    <dbReference type="NCBI Taxonomy" id="1081103"/>
    <lineage>
        <taxon>Eukaryota</taxon>
        <taxon>Fungi</taxon>
        <taxon>Dikarya</taxon>
        <taxon>Ascomycota</taxon>
        <taxon>Pezizomycotina</taxon>
        <taxon>Sordariomycetes</taxon>
        <taxon>Hypocreomycetidae</taxon>
        <taxon>Hypocreales</taxon>
        <taxon>Clavicipitaceae</taxon>
        <taxon>Metarhizium</taxon>
    </lineage>
</organism>
<reference evidence="2 3" key="1">
    <citation type="journal article" date="2014" name="Proc. Natl. Acad. Sci. U.S.A.">
        <title>Trajectory and genomic determinants of fungal-pathogen speciation and host adaptation.</title>
        <authorList>
            <person name="Hu X."/>
            <person name="Xiao G."/>
            <person name="Zheng P."/>
            <person name="Shang Y."/>
            <person name="Su Y."/>
            <person name="Zhang X."/>
            <person name="Liu X."/>
            <person name="Zhan S."/>
            <person name="St Leger R.J."/>
            <person name="Wang C."/>
        </authorList>
    </citation>
    <scope>NUCLEOTIDE SEQUENCE [LARGE SCALE GENOMIC DNA]</scope>
    <source>
        <strain evidence="2 3">ARSEF 1941</strain>
    </source>
</reference>
<accession>A0A0B2WU50</accession>
<feature type="compositionally biased region" description="Polar residues" evidence="1">
    <location>
        <begin position="83"/>
        <end position="92"/>
    </location>
</feature>
<comment type="caution">
    <text evidence="2">The sequence shown here is derived from an EMBL/GenBank/DDBJ whole genome shotgun (WGS) entry which is preliminary data.</text>
</comment>
<dbReference type="AlphaFoldDB" id="A0A0B2WU50"/>
<keyword evidence="3" id="KW-1185">Reference proteome</keyword>
<feature type="compositionally biased region" description="Polar residues" evidence="1">
    <location>
        <begin position="102"/>
        <end position="117"/>
    </location>
</feature>
<dbReference type="Proteomes" id="UP000030816">
    <property type="component" value="Unassembled WGS sequence"/>
</dbReference>
<dbReference type="GeneID" id="63740189"/>
<dbReference type="EMBL" id="AZHE01000015">
    <property type="protein sequence ID" value="KHN96445.1"/>
    <property type="molecule type" value="Genomic_DNA"/>
</dbReference>
<evidence type="ECO:0000313" key="3">
    <source>
        <dbReference type="Proteomes" id="UP000030816"/>
    </source>
</evidence>
<sequence>MPVEVQDSARASSIRGHGHQGPSNPNPSQPTRQNEGRPTPAGFNKERREQDKATTWPTLHQEHGRIPLHGILPSCTYAFAFPSTDTPLSQTPPFEYHRTSRDPISSQAADPSGRQQVTRATPPSPTTPRGAASTCM</sequence>
<dbReference type="HOGENOM" id="CLU_1875895_0_0_1"/>
<feature type="region of interest" description="Disordered" evidence="1">
    <location>
        <begin position="79"/>
        <end position="136"/>
    </location>
</feature>
<gene>
    <name evidence="2" type="ORF">MAM_05734</name>
</gene>